<dbReference type="GO" id="GO:0071555">
    <property type="term" value="P:cell wall organization"/>
    <property type="evidence" value="ECO:0007669"/>
    <property type="project" value="TreeGrafter"/>
</dbReference>
<evidence type="ECO:0000256" key="3">
    <source>
        <dbReference type="ARBA" id="ARBA00023136"/>
    </source>
</evidence>
<keyword evidence="2" id="KW-0645">Protease</keyword>
<evidence type="ECO:0000256" key="4">
    <source>
        <dbReference type="SAM" id="Phobius"/>
    </source>
</evidence>
<dbReference type="SUPFAM" id="SSF56601">
    <property type="entry name" value="beta-lactamase/transpeptidase-like"/>
    <property type="match status" value="1"/>
</dbReference>
<evidence type="ECO:0000313" key="7">
    <source>
        <dbReference type="EMBL" id="HIS71232.1"/>
    </source>
</evidence>
<dbReference type="Pfam" id="PF00905">
    <property type="entry name" value="Transpeptidase"/>
    <property type="match status" value="1"/>
</dbReference>
<dbReference type="Gene3D" id="3.40.710.10">
    <property type="entry name" value="DD-peptidase/beta-lactamase superfamily"/>
    <property type="match status" value="1"/>
</dbReference>
<evidence type="ECO:0000256" key="2">
    <source>
        <dbReference type="ARBA" id="ARBA00022645"/>
    </source>
</evidence>
<reference evidence="7" key="1">
    <citation type="submission" date="2020-10" db="EMBL/GenBank/DDBJ databases">
        <authorList>
            <person name="Gilroy R."/>
        </authorList>
    </citation>
    <scope>NUCLEOTIDE SEQUENCE</scope>
    <source>
        <strain evidence="7">ChiGjej3B3-5194</strain>
    </source>
</reference>
<organism evidence="7 8">
    <name type="scientific">Candidatus Enterousia intestinigallinarum</name>
    <dbReference type="NCBI Taxonomy" id="2840790"/>
    <lineage>
        <taxon>Bacteria</taxon>
        <taxon>Pseudomonadati</taxon>
        <taxon>Pseudomonadota</taxon>
        <taxon>Alphaproteobacteria</taxon>
        <taxon>Candidatus Enterousia</taxon>
    </lineage>
</organism>
<dbReference type="GO" id="GO:0008658">
    <property type="term" value="F:penicillin binding"/>
    <property type="evidence" value="ECO:0007669"/>
    <property type="project" value="InterPro"/>
</dbReference>
<keyword evidence="3 4" id="KW-0472">Membrane</keyword>
<sequence>MFEIGRDIFKHGFFSASGDKRGRRRMRVVYYVFVAAFVLFVGRTLMLGIEGTDRARRAGADGAWLAQRADIVDRNGDILAKNIMSGHITLRPPYVKNRDTVAQIIHQILPYEYTLSQALDLVNSSRKFIYVKKYASDSQRDVVESAKQPGLEIESEQKRRYPKRRLFSHVVGFVGRDGYGLEGAERIYDDYLRENTDPLQLSLDARIQSVFYEQLTMAMQKYQARAAMGLLMNSRTGEMIAMVSLPDFDPENINMDPASNRLFMPLRGVFEMGSIFKIFNTAMAMENGIDKEYYVAKPFEIKDKFGRVAARISDVRSFKPPRPNLTIEEIMLHSCNAGSAQIALDLPDGTQEEFFHRLHLDEALDLEFGTTERPLMPAKWGPVERATLSFGHGISVTPMHLLLAVNAMTNGGIYIYPTLLKRGVGPISGERVLPDDISARLRQVMFQIAEETGGRKARVAGIQIGGKTATAEKYENGKINHKKNLTAFAGIFPVSAPQYTILVILDEPHGTEDSFGLRTAAWNAVPTTGKILDSILPLLFE</sequence>
<dbReference type="InterPro" id="IPR001460">
    <property type="entry name" value="PCN-bd_Tpept"/>
</dbReference>
<evidence type="ECO:0000313" key="8">
    <source>
        <dbReference type="Proteomes" id="UP000886742"/>
    </source>
</evidence>
<comment type="caution">
    <text evidence="7">The sequence shown here is derived from an EMBL/GenBank/DDBJ whole genome shotgun (WGS) entry which is preliminary data.</text>
</comment>
<accession>A0A9D1JWF3</accession>
<dbReference type="InterPro" id="IPR012338">
    <property type="entry name" value="Beta-lactam/transpept-like"/>
</dbReference>
<keyword evidence="4" id="KW-0812">Transmembrane</keyword>
<dbReference type="Pfam" id="PF03717">
    <property type="entry name" value="PBP_dimer"/>
    <property type="match status" value="1"/>
</dbReference>
<evidence type="ECO:0000259" key="6">
    <source>
        <dbReference type="Pfam" id="PF03717"/>
    </source>
</evidence>
<dbReference type="InterPro" id="IPR036138">
    <property type="entry name" value="PBP_dimer_sf"/>
</dbReference>
<evidence type="ECO:0000259" key="5">
    <source>
        <dbReference type="Pfam" id="PF00905"/>
    </source>
</evidence>
<dbReference type="PANTHER" id="PTHR30627">
    <property type="entry name" value="PEPTIDOGLYCAN D,D-TRANSPEPTIDASE"/>
    <property type="match status" value="1"/>
</dbReference>
<gene>
    <name evidence="7" type="ORF">IAD02_04600</name>
</gene>
<dbReference type="InterPro" id="IPR005311">
    <property type="entry name" value="PBP_dimer"/>
</dbReference>
<keyword evidence="2" id="KW-0378">Hydrolase</keyword>
<dbReference type="GO" id="GO:0004180">
    <property type="term" value="F:carboxypeptidase activity"/>
    <property type="evidence" value="ECO:0007669"/>
    <property type="project" value="UniProtKB-KW"/>
</dbReference>
<name>A0A9D1JWF3_9PROT</name>
<dbReference type="SUPFAM" id="SSF56519">
    <property type="entry name" value="Penicillin binding protein dimerisation domain"/>
    <property type="match status" value="1"/>
</dbReference>
<feature type="domain" description="Penicillin-binding protein dimerisation" evidence="6">
    <location>
        <begin position="66"/>
        <end position="177"/>
    </location>
</feature>
<dbReference type="AlphaFoldDB" id="A0A9D1JWF3"/>
<reference evidence="7" key="2">
    <citation type="journal article" date="2021" name="PeerJ">
        <title>Extensive microbial diversity within the chicken gut microbiome revealed by metagenomics and culture.</title>
        <authorList>
            <person name="Gilroy R."/>
            <person name="Ravi A."/>
            <person name="Getino M."/>
            <person name="Pursley I."/>
            <person name="Horton D.L."/>
            <person name="Alikhan N.F."/>
            <person name="Baker D."/>
            <person name="Gharbi K."/>
            <person name="Hall N."/>
            <person name="Watson M."/>
            <person name="Adriaenssens E.M."/>
            <person name="Foster-Nyarko E."/>
            <person name="Jarju S."/>
            <person name="Secka A."/>
            <person name="Antonio M."/>
            <person name="Oren A."/>
            <person name="Chaudhuri R.R."/>
            <person name="La Ragione R."/>
            <person name="Hildebrand F."/>
            <person name="Pallen M.J."/>
        </authorList>
    </citation>
    <scope>NUCLEOTIDE SEQUENCE</scope>
    <source>
        <strain evidence="7">ChiGjej3B3-5194</strain>
    </source>
</reference>
<feature type="transmembrane region" description="Helical" evidence="4">
    <location>
        <begin position="28"/>
        <end position="49"/>
    </location>
</feature>
<dbReference type="GO" id="GO:0005886">
    <property type="term" value="C:plasma membrane"/>
    <property type="evidence" value="ECO:0007669"/>
    <property type="project" value="TreeGrafter"/>
</dbReference>
<dbReference type="EMBL" id="DVJI01000013">
    <property type="protein sequence ID" value="HIS71232.1"/>
    <property type="molecule type" value="Genomic_DNA"/>
</dbReference>
<keyword evidence="2" id="KW-0121">Carboxypeptidase</keyword>
<dbReference type="Gene3D" id="3.30.450.330">
    <property type="match status" value="1"/>
</dbReference>
<proteinExistence type="predicted"/>
<dbReference type="Gene3D" id="3.90.1310.10">
    <property type="entry name" value="Penicillin-binding protein 2a (Domain 2)"/>
    <property type="match status" value="1"/>
</dbReference>
<evidence type="ECO:0000256" key="1">
    <source>
        <dbReference type="ARBA" id="ARBA00004370"/>
    </source>
</evidence>
<dbReference type="PANTHER" id="PTHR30627:SF1">
    <property type="entry name" value="PEPTIDOGLYCAN D,D-TRANSPEPTIDASE FTSI"/>
    <property type="match status" value="1"/>
</dbReference>
<comment type="subcellular location">
    <subcellularLocation>
        <location evidence="1">Membrane</location>
    </subcellularLocation>
</comment>
<dbReference type="InterPro" id="IPR050515">
    <property type="entry name" value="Beta-lactam/transpept"/>
</dbReference>
<protein>
    <submittedName>
        <fullName evidence="7">Penicillin-binding protein 2</fullName>
    </submittedName>
</protein>
<feature type="domain" description="Penicillin-binding protein transpeptidase" evidence="5">
    <location>
        <begin position="230"/>
        <end position="514"/>
    </location>
</feature>
<keyword evidence="4" id="KW-1133">Transmembrane helix</keyword>
<dbReference type="Proteomes" id="UP000886742">
    <property type="component" value="Unassembled WGS sequence"/>
</dbReference>